<name>K8FBE3_9CHLO</name>
<dbReference type="Proteomes" id="UP000198341">
    <property type="component" value="Chromosome 12"/>
</dbReference>
<dbReference type="RefSeq" id="XP_007509803.1">
    <property type="nucleotide sequence ID" value="XM_007509741.1"/>
</dbReference>
<feature type="region of interest" description="Disordered" evidence="1">
    <location>
        <begin position="88"/>
        <end position="114"/>
    </location>
</feature>
<evidence type="ECO:0000313" key="2">
    <source>
        <dbReference type="EMBL" id="CCO18918.1"/>
    </source>
</evidence>
<dbReference type="KEGG" id="bpg:Bathy12g00680"/>
<dbReference type="GeneID" id="19012306"/>
<sequence>MLSFERLESFVIFVVRLTFRVAAKALFSFSSRSRTGKRSTNSNSNLFNKEHKIHALIKHLREIERHEEELSVKLAIVRRQLCEEKMKNSNNGFGTVRHSGKVEPRKCSASSSIE</sequence>
<protein>
    <submittedName>
        <fullName evidence="2">Uncharacterized protein</fullName>
    </submittedName>
</protein>
<evidence type="ECO:0000256" key="1">
    <source>
        <dbReference type="SAM" id="MobiDB-lite"/>
    </source>
</evidence>
<reference evidence="2 3" key="1">
    <citation type="submission" date="2011-10" db="EMBL/GenBank/DDBJ databases">
        <authorList>
            <person name="Genoscope - CEA"/>
        </authorList>
    </citation>
    <scope>NUCLEOTIDE SEQUENCE [LARGE SCALE GENOMIC DNA]</scope>
    <source>
        <strain evidence="2 3">RCC 1105</strain>
    </source>
</reference>
<keyword evidence="3" id="KW-1185">Reference proteome</keyword>
<organism evidence="2 3">
    <name type="scientific">Bathycoccus prasinos</name>
    <dbReference type="NCBI Taxonomy" id="41875"/>
    <lineage>
        <taxon>Eukaryota</taxon>
        <taxon>Viridiplantae</taxon>
        <taxon>Chlorophyta</taxon>
        <taxon>Mamiellophyceae</taxon>
        <taxon>Mamiellales</taxon>
        <taxon>Bathycoccaceae</taxon>
        <taxon>Bathycoccus</taxon>
    </lineage>
</organism>
<accession>K8FBE3</accession>
<evidence type="ECO:0000313" key="3">
    <source>
        <dbReference type="Proteomes" id="UP000198341"/>
    </source>
</evidence>
<gene>
    <name evidence="2" type="ordered locus">Bathy12g00680</name>
</gene>
<dbReference type="AlphaFoldDB" id="K8FBE3"/>
<proteinExistence type="predicted"/>
<dbReference type="EMBL" id="FO082267">
    <property type="protein sequence ID" value="CCO18918.1"/>
    <property type="molecule type" value="Genomic_DNA"/>
</dbReference>